<protein>
    <recommendedName>
        <fullName evidence="3">Acyltransferase family protein</fullName>
    </recommendedName>
</protein>
<evidence type="ECO:0000313" key="2">
    <source>
        <dbReference type="Proteomes" id="UP000198356"/>
    </source>
</evidence>
<evidence type="ECO:0008006" key="3">
    <source>
        <dbReference type="Google" id="ProtNLM"/>
    </source>
</evidence>
<dbReference type="Proteomes" id="UP000198356">
    <property type="component" value="Unassembled WGS sequence"/>
</dbReference>
<dbReference type="AlphaFoldDB" id="A0A239DYV1"/>
<evidence type="ECO:0000313" key="1">
    <source>
        <dbReference type="EMBL" id="SNS37665.1"/>
    </source>
</evidence>
<proteinExistence type="predicted"/>
<dbReference type="RefSeq" id="WP_142988194.1">
    <property type="nucleotide sequence ID" value="NZ_FZOU01000001.1"/>
</dbReference>
<gene>
    <name evidence="1" type="ORF">SAMN05421770_101721</name>
</gene>
<keyword evidence="2" id="KW-1185">Reference proteome</keyword>
<name>A0A239DYV1_9BACT</name>
<sequence length="64" mass="7051">MGTLRLLLAIAVILAHIPGVSYRATGGETSVQCFYIISGFFIAMILDRKYNKPGDLRLFTRTGC</sequence>
<organism evidence="1 2">
    <name type="scientific">Granulicella rosea</name>
    <dbReference type="NCBI Taxonomy" id="474952"/>
    <lineage>
        <taxon>Bacteria</taxon>
        <taxon>Pseudomonadati</taxon>
        <taxon>Acidobacteriota</taxon>
        <taxon>Terriglobia</taxon>
        <taxon>Terriglobales</taxon>
        <taxon>Acidobacteriaceae</taxon>
        <taxon>Granulicella</taxon>
    </lineage>
</organism>
<accession>A0A239DYV1</accession>
<reference evidence="1 2" key="1">
    <citation type="submission" date="2017-06" db="EMBL/GenBank/DDBJ databases">
        <authorList>
            <person name="Kim H.J."/>
            <person name="Triplett B.A."/>
        </authorList>
    </citation>
    <scope>NUCLEOTIDE SEQUENCE [LARGE SCALE GENOMIC DNA]</scope>
    <source>
        <strain evidence="1 2">DSM 18704</strain>
    </source>
</reference>
<dbReference type="EMBL" id="FZOU01000001">
    <property type="protein sequence ID" value="SNS37665.1"/>
    <property type="molecule type" value="Genomic_DNA"/>
</dbReference>
<dbReference type="OrthoDB" id="9767863at2"/>